<dbReference type="InterPro" id="IPR001647">
    <property type="entry name" value="HTH_TetR"/>
</dbReference>
<evidence type="ECO:0000256" key="5">
    <source>
        <dbReference type="PROSITE-ProRule" id="PRU00335"/>
    </source>
</evidence>
<dbReference type="Proteomes" id="UP000316096">
    <property type="component" value="Unassembled WGS sequence"/>
</dbReference>
<keyword evidence="4" id="KW-0804">Transcription</keyword>
<dbReference type="InterPro" id="IPR023772">
    <property type="entry name" value="DNA-bd_HTH_TetR-type_CS"/>
</dbReference>
<dbReference type="PROSITE" id="PS50977">
    <property type="entry name" value="HTH_TETR_2"/>
    <property type="match status" value="1"/>
</dbReference>
<evidence type="ECO:0000259" key="6">
    <source>
        <dbReference type="PROSITE" id="PS50977"/>
    </source>
</evidence>
<keyword evidence="1" id="KW-0678">Repressor</keyword>
<reference evidence="7 8" key="1">
    <citation type="submission" date="2019-06" db="EMBL/GenBank/DDBJ databases">
        <title>Sequencing the genomes of 1000 actinobacteria strains.</title>
        <authorList>
            <person name="Klenk H.-P."/>
        </authorList>
    </citation>
    <scope>NUCLEOTIDE SEQUENCE [LARGE SCALE GENOMIC DNA]</scope>
    <source>
        <strain evidence="7 8">DSM 102200</strain>
    </source>
</reference>
<evidence type="ECO:0000256" key="2">
    <source>
        <dbReference type="ARBA" id="ARBA00023015"/>
    </source>
</evidence>
<dbReference type="Gene3D" id="1.10.357.10">
    <property type="entry name" value="Tetracycline Repressor, domain 2"/>
    <property type="match status" value="1"/>
</dbReference>
<dbReference type="OrthoDB" id="5242390at2"/>
<dbReference type="PROSITE" id="PS01081">
    <property type="entry name" value="HTH_TETR_1"/>
    <property type="match status" value="1"/>
</dbReference>
<dbReference type="GO" id="GO:0003700">
    <property type="term" value="F:DNA-binding transcription factor activity"/>
    <property type="evidence" value="ECO:0007669"/>
    <property type="project" value="TreeGrafter"/>
</dbReference>
<dbReference type="SUPFAM" id="SSF48498">
    <property type="entry name" value="Tetracyclin repressor-like, C-terminal domain"/>
    <property type="match status" value="1"/>
</dbReference>
<sequence>MPKVSDEHLRARRQEILDGAARCFARAGFHRTTIQDIAAESGLSPGLVYRYFADKEDMVAAIAGQWQERRAEQLLHTDVRAPGALGDVASGYLGLLRSLAEPAERDRTRLGVQIWAEALRSPRVQAVAREGVDAPREVLTGLIRAAQERGDLRADLPPDGLIRVLIAIYQGLALQTAWDADLDHDAYVRAVEVLIGELT</sequence>
<evidence type="ECO:0000256" key="4">
    <source>
        <dbReference type="ARBA" id="ARBA00023163"/>
    </source>
</evidence>
<dbReference type="AlphaFoldDB" id="A0A543C1F1"/>
<dbReference type="Pfam" id="PF13977">
    <property type="entry name" value="TetR_C_6"/>
    <property type="match status" value="1"/>
</dbReference>
<dbReference type="GO" id="GO:0000976">
    <property type="term" value="F:transcription cis-regulatory region binding"/>
    <property type="evidence" value="ECO:0007669"/>
    <property type="project" value="TreeGrafter"/>
</dbReference>
<accession>A0A543C1F1</accession>
<name>A0A543C1F1_9ACTN</name>
<keyword evidence="3 5" id="KW-0238">DNA-binding</keyword>
<dbReference type="PANTHER" id="PTHR30055:SF229">
    <property type="entry name" value="HTH-TYPE TRANSCRIPTIONAL REPRESSOR RV1474C"/>
    <property type="match status" value="1"/>
</dbReference>
<dbReference type="InterPro" id="IPR009057">
    <property type="entry name" value="Homeodomain-like_sf"/>
</dbReference>
<gene>
    <name evidence="7" type="ORF">FB559_8219</name>
</gene>
<dbReference type="InterPro" id="IPR039538">
    <property type="entry name" value="BetI_C"/>
</dbReference>
<dbReference type="RefSeq" id="WP_141962863.1">
    <property type="nucleotide sequence ID" value="NZ_VFOZ01000002.1"/>
</dbReference>
<protein>
    <submittedName>
        <fullName evidence="7">TetR family transcriptional regulator</fullName>
    </submittedName>
</protein>
<comment type="caution">
    <text evidence="7">The sequence shown here is derived from an EMBL/GenBank/DDBJ whole genome shotgun (WGS) entry which is preliminary data.</text>
</comment>
<evidence type="ECO:0000313" key="7">
    <source>
        <dbReference type="EMBL" id="TQL90902.1"/>
    </source>
</evidence>
<dbReference type="SUPFAM" id="SSF46689">
    <property type="entry name" value="Homeodomain-like"/>
    <property type="match status" value="1"/>
</dbReference>
<evidence type="ECO:0000256" key="1">
    <source>
        <dbReference type="ARBA" id="ARBA00022491"/>
    </source>
</evidence>
<dbReference type="PRINTS" id="PR00455">
    <property type="entry name" value="HTHTETR"/>
</dbReference>
<dbReference type="PANTHER" id="PTHR30055">
    <property type="entry name" value="HTH-TYPE TRANSCRIPTIONAL REGULATOR RUTR"/>
    <property type="match status" value="1"/>
</dbReference>
<feature type="domain" description="HTH tetR-type" evidence="6">
    <location>
        <begin position="10"/>
        <end position="70"/>
    </location>
</feature>
<keyword evidence="2" id="KW-0805">Transcription regulation</keyword>
<keyword evidence="8" id="KW-1185">Reference proteome</keyword>
<dbReference type="InterPro" id="IPR036271">
    <property type="entry name" value="Tet_transcr_reg_TetR-rel_C_sf"/>
</dbReference>
<feature type="DNA-binding region" description="H-T-H motif" evidence="5">
    <location>
        <begin position="33"/>
        <end position="52"/>
    </location>
</feature>
<dbReference type="EMBL" id="VFOZ01000002">
    <property type="protein sequence ID" value="TQL90902.1"/>
    <property type="molecule type" value="Genomic_DNA"/>
</dbReference>
<evidence type="ECO:0000313" key="8">
    <source>
        <dbReference type="Proteomes" id="UP000316096"/>
    </source>
</evidence>
<proteinExistence type="predicted"/>
<evidence type="ECO:0000256" key="3">
    <source>
        <dbReference type="ARBA" id="ARBA00023125"/>
    </source>
</evidence>
<dbReference type="Pfam" id="PF00440">
    <property type="entry name" value="TetR_N"/>
    <property type="match status" value="1"/>
</dbReference>
<dbReference type="InterPro" id="IPR050109">
    <property type="entry name" value="HTH-type_TetR-like_transc_reg"/>
</dbReference>
<organism evidence="7 8">
    <name type="scientific">Actinoallomurus bryophytorum</name>
    <dbReference type="NCBI Taxonomy" id="1490222"/>
    <lineage>
        <taxon>Bacteria</taxon>
        <taxon>Bacillati</taxon>
        <taxon>Actinomycetota</taxon>
        <taxon>Actinomycetes</taxon>
        <taxon>Streptosporangiales</taxon>
        <taxon>Thermomonosporaceae</taxon>
        <taxon>Actinoallomurus</taxon>
    </lineage>
</organism>